<keyword evidence="5" id="KW-1185">Reference proteome</keyword>
<sequence length="601" mass="63750">MGWPRTFSFSRGAAALLSMGLAALPVAQAQDLGSYRELSRALSTAQSVRPTDVGAALHELDRAEAAFAALRPSLRDPELSRSIQGTLDQARAALARTPADLQAQTIYAQALLRQSLYTQTLQDLLQGDAKGADKDTGPRLQQLAHEFGLGSAETAALHRAAQAGEPEAVAARLQLAAARQIVRELQPWHSGAVLALNRDQAYLRLTRASGWHLHLSELEGTPAPAAYTAALQQLAQGDLAGTAEPVRQLYVTTTLTARQLQQSLEARAATPSASVQTVDTSAAASTATAAPQAAASIIVVPASPVASEAGAQAQAAQTAQPAQTTPPNQPASVQGTIQTASPVYTALARALAASANRDQAAAHQALTQAAEAVNALPAAWQGPATADLAAHMHVLSQRSWLEPSDVAAEIVRMQALEAQVQGEKAAPPAARIQYLAAHLWNGQVQAVAFLLLTLLLPLPFYFKFRALGHQKGEWALIVTGIGMLVVPAFAEGLIVMGSWLGRALDSTWLQSVGFLSMRYTPLGHFLWWLFTLIGTLLMTAGFYRLSRTRARLASAKERWAQARVQAAASAAKAETLSYSAQPQPQTVQPPHRRSTPPPEKP</sequence>
<keyword evidence="3" id="KW-0732">Signal</keyword>
<feature type="transmembrane region" description="Helical" evidence="2">
    <location>
        <begin position="444"/>
        <end position="462"/>
    </location>
</feature>
<dbReference type="Proteomes" id="UP000007718">
    <property type="component" value="Chromosome"/>
</dbReference>
<feature type="transmembrane region" description="Helical" evidence="2">
    <location>
        <begin position="474"/>
        <end position="500"/>
    </location>
</feature>
<evidence type="ECO:0000256" key="2">
    <source>
        <dbReference type="SAM" id="Phobius"/>
    </source>
</evidence>
<evidence type="ECO:0000313" key="5">
    <source>
        <dbReference type="Proteomes" id="UP000007718"/>
    </source>
</evidence>
<dbReference type="EMBL" id="CP002536">
    <property type="protein sequence ID" value="ADY26844.1"/>
    <property type="molecule type" value="Genomic_DNA"/>
</dbReference>
<organism evidence="4 5">
    <name type="scientific">Deinococcus proteolyticus (strain ATCC 35074 / DSM 20540 / JCM 6276 / NBRC 101906 / NCIMB 13154 / VKM Ac-1939 / CCM 2703 / MRP)</name>
    <dbReference type="NCBI Taxonomy" id="693977"/>
    <lineage>
        <taxon>Bacteria</taxon>
        <taxon>Thermotogati</taxon>
        <taxon>Deinococcota</taxon>
        <taxon>Deinococci</taxon>
        <taxon>Deinococcales</taxon>
        <taxon>Deinococcaceae</taxon>
        <taxon>Deinococcus</taxon>
    </lineage>
</organism>
<proteinExistence type="predicted"/>
<accession>F0RL52</accession>
<dbReference type="STRING" id="693977.Deipr_1710"/>
<dbReference type="KEGG" id="dpt:Deipr_1710"/>
<protein>
    <submittedName>
        <fullName evidence="4">Uncharacterized protein</fullName>
    </submittedName>
</protein>
<gene>
    <name evidence="4" type="ordered locus">Deipr_1710</name>
</gene>
<reference evidence="5" key="1">
    <citation type="submission" date="2011-02" db="EMBL/GenBank/DDBJ databases">
        <title>The complete sequence of chromosome of Deinococcus proteolyticus DSM 20540.</title>
        <authorList>
            <consortium name="US DOE Joint Genome Institute (JGI-PGF)"/>
            <person name="Lucas S."/>
            <person name="Copeland A."/>
            <person name="Lapidus A."/>
            <person name="Bruce D."/>
            <person name="Goodwin L."/>
            <person name="Pitluck S."/>
            <person name="Kyrpides N."/>
            <person name="Mavromatis K."/>
            <person name="Pagani I."/>
            <person name="Ivanova N."/>
            <person name="Ovchinnikova G."/>
            <person name="Zeytun A."/>
            <person name="Detter J.C."/>
            <person name="Han C."/>
            <person name="Land M."/>
            <person name="Hauser L."/>
            <person name="Markowitz V."/>
            <person name="Cheng J.-F."/>
            <person name="Hugenholtz P."/>
            <person name="Woyke T."/>
            <person name="Wu D."/>
            <person name="Pukall R."/>
            <person name="Steenblock K."/>
            <person name="Brambilla E."/>
            <person name="Klenk H.-P."/>
            <person name="Eisen J.A."/>
        </authorList>
    </citation>
    <scope>NUCLEOTIDE SEQUENCE [LARGE SCALE GENOMIC DNA]</scope>
    <source>
        <strain evidence="5">ATCC 35074 / DSM 20540 / JCM 6276 / NBRC 101906 / NCIMB 13154 / VKM Ac-1939 / CCM 2703 / MRP</strain>
    </source>
</reference>
<feature type="compositionally biased region" description="Low complexity" evidence="1">
    <location>
        <begin position="311"/>
        <end position="326"/>
    </location>
</feature>
<evidence type="ECO:0000256" key="1">
    <source>
        <dbReference type="SAM" id="MobiDB-lite"/>
    </source>
</evidence>
<keyword evidence="2" id="KW-1133">Transmembrane helix</keyword>
<dbReference type="RefSeq" id="WP_013615452.1">
    <property type="nucleotide sequence ID" value="NC_015161.1"/>
</dbReference>
<feature type="region of interest" description="Disordered" evidence="1">
    <location>
        <begin position="311"/>
        <end position="334"/>
    </location>
</feature>
<feature type="chain" id="PRO_5003259561" evidence="3">
    <location>
        <begin position="30"/>
        <end position="601"/>
    </location>
</feature>
<keyword evidence="2" id="KW-0472">Membrane</keyword>
<keyword evidence="2" id="KW-0812">Transmembrane</keyword>
<evidence type="ECO:0000313" key="4">
    <source>
        <dbReference type="EMBL" id="ADY26844.1"/>
    </source>
</evidence>
<reference evidence="4 5" key="2">
    <citation type="journal article" date="2012" name="Stand. Genomic Sci.">
        <title>Complete genome sequence of the orange-red pigmented, radioresistant Deinococcus proteolyticus type strain (MRP(T)).</title>
        <authorList>
            <person name="Copeland A."/>
            <person name="Zeytun A."/>
            <person name="Yassawong M."/>
            <person name="Nolan M."/>
            <person name="Lucas S."/>
            <person name="Hammon N."/>
            <person name="Deshpande S."/>
            <person name="Cheng J.F."/>
            <person name="Han C."/>
            <person name="Tapia R."/>
            <person name="Goodwin L.A."/>
            <person name="Pitluck S."/>
            <person name="Mavromatis K."/>
            <person name="Liolios K."/>
            <person name="Pagani I."/>
            <person name="Ivanova N."/>
            <person name="Mikhailova N."/>
            <person name="Pati A."/>
            <person name="Chen A."/>
            <person name="Palaniappan K."/>
            <person name="Land M."/>
            <person name="Hauser L."/>
            <person name="Jeffries C.D."/>
            <person name="Brambilla E.M."/>
            <person name="Rohde M."/>
            <person name="Sikorski J."/>
            <person name="Pukall R."/>
            <person name="Goker M."/>
            <person name="Detter J.C."/>
            <person name="Woyke T."/>
            <person name="Bristow J."/>
            <person name="Eisen J.A."/>
            <person name="Markowitz V."/>
            <person name="Hugenholtz P."/>
            <person name="Kyrpides N.C."/>
            <person name="Klenk H.P."/>
            <person name="Lapidus A."/>
        </authorList>
    </citation>
    <scope>NUCLEOTIDE SEQUENCE [LARGE SCALE GENOMIC DNA]</scope>
    <source>
        <strain evidence="5">ATCC 35074 / DSM 20540 / JCM 6276 / NBRC 101906 / NCIMB 13154 / VKM Ac-1939 / CCM 2703 / MRP</strain>
    </source>
</reference>
<feature type="signal peptide" evidence="3">
    <location>
        <begin position="1"/>
        <end position="29"/>
    </location>
</feature>
<dbReference type="AlphaFoldDB" id="F0RL52"/>
<dbReference type="HOGENOM" id="CLU_514568_0_0_0"/>
<feature type="compositionally biased region" description="Polar residues" evidence="1">
    <location>
        <begin position="576"/>
        <end position="588"/>
    </location>
</feature>
<feature type="transmembrane region" description="Helical" evidence="2">
    <location>
        <begin position="525"/>
        <end position="543"/>
    </location>
</feature>
<evidence type="ECO:0000256" key="3">
    <source>
        <dbReference type="SAM" id="SignalP"/>
    </source>
</evidence>
<name>F0RL52_DEIPM</name>
<dbReference type="OrthoDB" id="65061at2"/>
<feature type="region of interest" description="Disordered" evidence="1">
    <location>
        <begin position="573"/>
        <end position="601"/>
    </location>
</feature>